<accession>A0A2K3MJ14</accession>
<dbReference type="EMBL" id="ASHM01063980">
    <property type="protein sequence ID" value="PNX90783.1"/>
    <property type="molecule type" value="Genomic_DNA"/>
</dbReference>
<sequence>MDKVISNWTMEFLLQSFVPDSLIEKTLTVLPQSTADSRLKIALLLRTLQTSLLNASLSETSLEILEHLESLYHNDAIPILDSMRSAYCAVSVESTVKYLIASPEGPSGEYYSAVRRIWHERVEKLSGEGRRSELLSDELDQWRQEVEAALWHVRVSERLVGLNTRRDAMNEMKRFLKEAWETIGLSYIDSVETVSVGNGLRHEGVCENASASGSEVSKKCDGRLEGLEKEKMNSGCHDEDENEN</sequence>
<gene>
    <name evidence="1" type="ORF">L195_g046910</name>
</gene>
<name>A0A2K3MJ14_TRIPR</name>
<dbReference type="Proteomes" id="UP000236291">
    <property type="component" value="Unassembled WGS sequence"/>
</dbReference>
<reference evidence="1 2" key="2">
    <citation type="journal article" date="2017" name="Front. Plant Sci.">
        <title>Gene Classification and Mining of Molecular Markers Useful in Red Clover (Trifolium pratense) Breeding.</title>
        <authorList>
            <person name="Istvanek J."/>
            <person name="Dluhosova J."/>
            <person name="Dluhos P."/>
            <person name="Patkova L."/>
            <person name="Nedelnik J."/>
            <person name="Repkova J."/>
        </authorList>
    </citation>
    <scope>NUCLEOTIDE SEQUENCE [LARGE SCALE GENOMIC DNA]</scope>
    <source>
        <strain evidence="2">cv. Tatra</strain>
        <tissue evidence="1">Young leaves</tissue>
    </source>
</reference>
<dbReference type="PANTHER" id="PTHR46993">
    <property type="entry name" value="MYB TRANSCRIPTION FACTOR"/>
    <property type="match status" value="1"/>
</dbReference>
<feature type="non-terminal residue" evidence="1">
    <location>
        <position position="244"/>
    </location>
</feature>
<evidence type="ECO:0000313" key="2">
    <source>
        <dbReference type="Proteomes" id="UP000236291"/>
    </source>
</evidence>
<protein>
    <submittedName>
        <fullName evidence="1">Uncharacterized protein</fullName>
    </submittedName>
</protein>
<dbReference type="STRING" id="57577.A0A2K3MJ14"/>
<proteinExistence type="predicted"/>
<dbReference type="AlphaFoldDB" id="A0A2K3MJ14"/>
<evidence type="ECO:0000313" key="1">
    <source>
        <dbReference type="EMBL" id="PNX90783.1"/>
    </source>
</evidence>
<comment type="caution">
    <text evidence="1">The sequence shown here is derived from an EMBL/GenBank/DDBJ whole genome shotgun (WGS) entry which is preliminary data.</text>
</comment>
<dbReference type="PANTHER" id="PTHR46993:SF6">
    <property type="entry name" value="MYB TRANSCRIPTION FACTOR"/>
    <property type="match status" value="1"/>
</dbReference>
<organism evidence="1 2">
    <name type="scientific">Trifolium pratense</name>
    <name type="common">Red clover</name>
    <dbReference type="NCBI Taxonomy" id="57577"/>
    <lineage>
        <taxon>Eukaryota</taxon>
        <taxon>Viridiplantae</taxon>
        <taxon>Streptophyta</taxon>
        <taxon>Embryophyta</taxon>
        <taxon>Tracheophyta</taxon>
        <taxon>Spermatophyta</taxon>
        <taxon>Magnoliopsida</taxon>
        <taxon>eudicotyledons</taxon>
        <taxon>Gunneridae</taxon>
        <taxon>Pentapetalae</taxon>
        <taxon>rosids</taxon>
        <taxon>fabids</taxon>
        <taxon>Fabales</taxon>
        <taxon>Fabaceae</taxon>
        <taxon>Papilionoideae</taxon>
        <taxon>50 kb inversion clade</taxon>
        <taxon>NPAAA clade</taxon>
        <taxon>Hologalegina</taxon>
        <taxon>IRL clade</taxon>
        <taxon>Trifolieae</taxon>
        <taxon>Trifolium</taxon>
    </lineage>
</organism>
<reference evidence="1 2" key="1">
    <citation type="journal article" date="2014" name="Am. J. Bot.">
        <title>Genome assembly and annotation for red clover (Trifolium pratense; Fabaceae).</title>
        <authorList>
            <person name="Istvanek J."/>
            <person name="Jaros M."/>
            <person name="Krenek A."/>
            <person name="Repkova J."/>
        </authorList>
    </citation>
    <scope>NUCLEOTIDE SEQUENCE [LARGE SCALE GENOMIC DNA]</scope>
    <source>
        <strain evidence="2">cv. Tatra</strain>
        <tissue evidence="1">Young leaves</tissue>
    </source>
</reference>